<evidence type="ECO:0000256" key="1">
    <source>
        <dbReference type="ARBA" id="ARBA00009986"/>
    </source>
</evidence>
<dbReference type="EMBL" id="PIOD01000006">
    <property type="protein sequence ID" value="RDW19702.1"/>
    <property type="molecule type" value="Genomic_DNA"/>
</dbReference>
<comment type="caution">
    <text evidence="4">The sequence shown here is derived from an EMBL/GenBank/DDBJ whole genome shotgun (WGS) entry which is preliminary data.</text>
</comment>
<evidence type="ECO:0000313" key="4">
    <source>
        <dbReference type="EMBL" id="RDW19702.1"/>
    </source>
</evidence>
<keyword evidence="2" id="KW-0560">Oxidoreductase</keyword>
<evidence type="ECO:0000256" key="2">
    <source>
        <dbReference type="ARBA" id="ARBA00023002"/>
    </source>
</evidence>
<evidence type="ECO:0000259" key="3">
    <source>
        <dbReference type="Pfam" id="PF00171"/>
    </source>
</evidence>
<dbReference type="InterPro" id="IPR016160">
    <property type="entry name" value="Ald_DH_CS_CYS"/>
</dbReference>
<dbReference type="InterPro" id="IPR016163">
    <property type="entry name" value="Ald_DH_C"/>
</dbReference>
<dbReference type="FunFam" id="3.40.309.10:FF:000012">
    <property type="entry name" value="Betaine aldehyde dehydrogenase"/>
    <property type="match status" value="1"/>
</dbReference>
<dbReference type="Pfam" id="PF00171">
    <property type="entry name" value="Aldedh"/>
    <property type="match status" value="1"/>
</dbReference>
<dbReference type="FunFam" id="3.40.605.10:FF:000026">
    <property type="entry name" value="Aldehyde dehydrogenase, putative"/>
    <property type="match status" value="1"/>
</dbReference>
<dbReference type="InterPro" id="IPR015590">
    <property type="entry name" value="Aldehyde_DH_dom"/>
</dbReference>
<sequence>MLLNSGQVCVAGSRLFVEKKIYDNFMSDLADYTKNYKLGNGFDPSANLGPLISAKQKERVLGYLDLGRDEGAEILVGGNAVANELENGYFVKPTVLANVNNSMRIAQEEIFGPVVSGIPFTDIDEVIKLANQTEYGLGGGVNTTDIRKVHLVAEGLRTGSVWVNTYNLIDPASPFGGYKQSGLGRENGAESIDLYTETKSVWINLD</sequence>
<proteinExistence type="inferred from homology"/>
<protein>
    <recommendedName>
        <fullName evidence="3">Aldehyde dehydrogenase domain-containing protein</fullName>
    </recommendedName>
</protein>
<dbReference type="OrthoDB" id="2936013at2"/>
<gene>
    <name evidence="4" type="ORF">CWR45_06395</name>
</gene>
<dbReference type="InterPro" id="IPR016162">
    <property type="entry name" value="Ald_DH_N"/>
</dbReference>
<reference evidence="5" key="1">
    <citation type="submission" date="2017-11" db="EMBL/GenBank/DDBJ databases">
        <authorList>
            <person name="Zhu W."/>
        </authorList>
    </citation>
    <scope>NUCLEOTIDE SEQUENCE [LARGE SCALE GENOMIC DNA]</scope>
    <source>
        <strain evidence="5">CAU 1051</strain>
    </source>
</reference>
<dbReference type="InterPro" id="IPR016161">
    <property type="entry name" value="Ald_DH/histidinol_DH"/>
</dbReference>
<dbReference type="PROSITE" id="PS00070">
    <property type="entry name" value="ALDEHYDE_DEHYDR_CYS"/>
    <property type="match status" value="1"/>
</dbReference>
<dbReference type="Gene3D" id="3.40.605.10">
    <property type="entry name" value="Aldehyde Dehydrogenase, Chain A, domain 1"/>
    <property type="match status" value="1"/>
</dbReference>
<accession>A0A3D8PVE3</accession>
<dbReference type="AlphaFoldDB" id="A0A3D8PVE3"/>
<dbReference type="GO" id="GO:0016620">
    <property type="term" value="F:oxidoreductase activity, acting on the aldehyde or oxo group of donors, NAD or NADP as acceptor"/>
    <property type="evidence" value="ECO:0007669"/>
    <property type="project" value="InterPro"/>
</dbReference>
<dbReference type="Gene3D" id="3.40.309.10">
    <property type="entry name" value="Aldehyde Dehydrogenase, Chain A, domain 2"/>
    <property type="match status" value="1"/>
</dbReference>
<keyword evidence="5" id="KW-1185">Reference proteome</keyword>
<feature type="domain" description="Aldehyde dehydrogenase" evidence="3">
    <location>
        <begin position="2"/>
        <end position="201"/>
    </location>
</feature>
<organism evidence="4 5">
    <name type="scientific">Oceanobacillus chungangensis</name>
    <dbReference type="NCBI Taxonomy" id="1229152"/>
    <lineage>
        <taxon>Bacteria</taxon>
        <taxon>Bacillati</taxon>
        <taxon>Bacillota</taxon>
        <taxon>Bacilli</taxon>
        <taxon>Bacillales</taxon>
        <taxon>Bacillaceae</taxon>
        <taxon>Oceanobacillus</taxon>
    </lineage>
</organism>
<dbReference type="PANTHER" id="PTHR11699">
    <property type="entry name" value="ALDEHYDE DEHYDROGENASE-RELATED"/>
    <property type="match status" value="1"/>
</dbReference>
<dbReference type="Proteomes" id="UP000256520">
    <property type="component" value="Unassembled WGS sequence"/>
</dbReference>
<dbReference type="SUPFAM" id="SSF53720">
    <property type="entry name" value="ALDH-like"/>
    <property type="match status" value="1"/>
</dbReference>
<name>A0A3D8PVE3_9BACI</name>
<evidence type="ECO:0000313" key="5">
    <source>
        <dbReference type="Proteomes" id="UP000256520"/>
    </source>
</evidence>
<comment type="similarity">
    <text evidence="1">Belongs to the aldehyde dehydrogenase family.</text>
</comment>